<organism evidence="5 6">
    <name type="scientific">Neolewinella xylanilytica</name>
    <dbReference type="NCBI Taxonomy" id="1514080"/>
    <lineage>
        <taxon>Bacteria</taxon>
        <taxon>Pseudomonadati</taxon>
        <taxon>Bacteroidota</taxon>
        <taxon>Saprospiria</taxon>
        <taxon>Saprospirales</taxon>
        <taxon>Lewinellaceae</taxon>
        <taxon>Neolewinella</taxon>
    </lineage>
</organism>
<comment type="caution">
    <text evidence="5">The sequence shown here is derived from an EMBL/GenBank/DDBJ whole genome shotgun (WGS) entry which is preliminary data.</text>
</comment>
<dbReference type="RefSeq" id="WP_104421291.1">
    <property type="nucleotide sequence ID" value="NZ_PTJC01000007.1"/>
</dbReference>
<dbReference type="PANTHER" id="PTHR43320">
    <property type="entry name" value="SUGAR KINASE"/>
    <property type="match status" value="1"/>
</dbReference>
<sequence length="337" mass="36472">MKRSQVVTFGEIMLRLSPPGHQRFRQAHDFRVEYGGGESNVAVSLANFGLGVTFVTRLPDNDLGECALHALRGAGIETEHVVRGGKRLGLYFLEKGAVQRASKVVYDREDSGMATIRPGQIDWDAAFEGASWFHWTGITPALSQSAADACLEACEAATAKGLTISVDLNHREKLWQYGKSPGEVMPALVEHCDLIVGGTREAESYFGIPRPPDDDFSVVARAMQDRFPKASKLATTLRETVSASHNTYSGLLWDGQELHTAPTYQLTHIVDRVGGGDSFMGGLIYGLITWPDDPAAAVRFATAASALKHTIPGDVNLVTVEEVVTLMEGDGSGRVSR</sequence>
<dbReference type="Proteomes" id="UP000237662">
    <property type="component" value="Unassembled WGS sequence"/>
</dbReference>
<dbReference type="SUPFAM" id="SSF53613">
    <property type="entry name" value="Ribokinase-like"/>
    <property type="match status" value="1"/>
</dbReference>
<proteinExistence type="inferred from homology"/>
<evidence type="ECO:0000259" key="4">
    <source>
        <dbReference type="Pfam" id="PF00294"/>
    </source>
</evidence>
<feature type="domain" description="Carbohydrate kinase PfkB" evidence="4">
    <location>
        <begin position="5"/>
        <end position="313"/>
    </location>
</feature>
<keyword evidence="2" id="KW-0808">Transferase</keyword>
<dbReference type="EMBL" id="PTJC01000007">
    <property type="protein sequence ID" value="PPK84565.1"/>
    <property type="molecule type" value="Genomic_DNA"/>
</dbReference>
<name>A0A2S6I0V1_9BACT</name>
<dbReference type="OrthoDB" id="9813569at2"/>
<evidence type="ECO:0000256" key="3">
    <source>
        <dbReference type="ARBA" id="ARBA00022777"/>
    </source>
</evidence>
<dbReference type="Gene3D" id="3.40.1190.20">
    <property type="match status" value="1"/>
</dbReference>
<comment type="similarity">
    <text evidence="1">Belongs to the carbohydrate kinase PfkB family.</text>
</comment>
<dbReference type="InterPro" id="IPR029056">
    <property type="entry name" value="Ribokinase-like"/>
</dbReference>
<gene>
    <name evidence="5" type="ORF">CLV84_3727</name>
</gene>
<accession>A0A2S6I0V1</accession>
<dbReference type="GO" id="GO:0016301">
    <property type="term" value="F:kinase activity"/>
    <property type="evidence" value="ECO:0007669"/>
    <property type="project" value="UniProtKB-KW"/>
</dbReference>
<keyword evidence="6" id="KW-1185">Reference proteome</keyword>
<dbReference type="AlphaFoldDB" id="A0A2S6I0V1"/>
<evidence type="ECO:0000313" key="5">
    <source>
        <dbReference type="EMBL" id="PPK84565.1"/>
    </source>
</evidence>
<evidence type="ECO:0000256" key="2">
    <source>
        <dbReference type="ARBA" id="ARBA00022679"/>
    </source>
</evidence>
<dbReference type="InterPro" id="IPR011611">
    <property type="entry name" value="PfkB_dom"/>
</dbReference>
<keyword evidence="3 5" id="KW-0418">Kinase</keyword>
<dbReference type="InterPro" id="IPR052700">
    <property type="entry name" value="Carb_kinase_PfkB-like"/>
</dbReference>
<protein>
    <submittedName>
        <fullName evidence="5">2-dehydro-3-deoxygluconokinase</fullName>
    </submittedName>
</protein>
<evidence type="ECO:0000256" key="1">
    <source>
        <dbReference type="ARBA" id="ARBA00010688"/>
    </source>
</evidence>
<dbReference type="CDD" id="cd01166">
    <property type="entry name" value="KdgK"/>
    <property type="match status" value="1"/>
</dbReference>
<reference evidence="5 6" key="1">
    <citation type="submission" date="2018-02" db="EMBL/GenBank/DDBJ databases">
        <title>Genomic Encyclopedia of Archaeal and Bacterial Type Strains, Phase II (KMG-II): from individual species to whole genera.</title>
        <authorList>
            <person name="Goeker M."/>
        </authorList>
    </citation>
    <scope>NUCLEOTIDE SEQUENCE [LARGE SCALE GENOMIC DNA]</scope>
    <source>
        <strain evidence="5 6">DSM 29526</strain>
    </source>
</reference>
<dbReference type="PANTHER" id="PTHR43320:SF2">
    <property type="entry name" value="2-DEHYDRO-3-DEOXYGLUCONOKINASE_2-DEHYDRO-3-DEOXYGALACTONOKINASE"/>
    <property type="match status" value="1"/>
</dbReference>
<dbReference type="Pfam" id="PF00294">
    <property type="entry name" value="PfkB"/>
    <property type="match status" value="1"/>
</dbReference>
<evidence type="ECO:0000313" key="6">
    <source>
        <dbReference type="Proteomes" id="UP000237662"/>
    </source>
</evidence>